<evidence type="ECO:0008006" key="4">
    <source>
        <dbReference type="Google" id="ProtNLM"/>
    </source>
</evidence>
<protein>
    <recommendedName>
        <fullName evidence="4">No apical meristem-associated C-terminal domain-containing protein</fullName>
    </recommendedName>
</protein>
<keyword evidence="3" id="KW-1185">Reference proteome</keyword>
<evidence type="ECO:0000313" key="3">
    <source>
        <dbReference type="Proteomes" id="UP000765509"/>
    </source>
</evidence>
<evidence type="ECO:0000256" key="1">
    <source>
        <dbReference type="SAM" id="MobiDB-lite"/>
    </source>
</evidence>
<feature type="region of interest" description="Disordered" evidence="1">
    <location>
        <begin position="176"/>
        <end position="202"/>
    </location>
</feature>
<dbReference type="PANTHER" id="PTHR45023">
    <property type="match status" value="1"/>
</dbReference>
<dbReference type="PANTHER" id="PTHR45023:SF4">
    <property type="entry name" value="GLYCINE-RICH PROTEIN-RELATED"/>
    <property type="match status" value="1"/>
</dbReference>
<dbReference type="Proteomes" id="UP000765509">
    <property type="component" value="Unassembled WGS sequence"/>
</dbReference>
<dbReference type="OrthoDB" id="76487at2759"/>
<proteinExistence type="predicted"/>
<feature type="compositionally biased region" description="Polar residues" evidence="1">
    <location>
        <begin position="1"/>
        <end position="20"/>
    </location>
</feature>
<organism evidence="2 3">
    <name type="scientific">Austropuccinia psidii MF-1</name>
    <dbReference type="NCBI Taxonomy" id="1389203"/>
    <lineage>
        <taxon>Eukaryota</taxon>
        <taxon>Fungi</taxon>
        <taxon>Dikarya</taxon>
        <taxon>Basidiomycota</taxon>
        <taxon>Pucciniomycotina</taxon>
        <taxon>Pucciniomycetes</taxon>
        <taxon>Pucciniales</taxon>
        <taxon>Sphaerophragmiaceae</taxon>
        <taxon>Austropuccinia</taxon>
    </lineage>
</organism>
<comment type="caution">
    <text evidence="2">The sequence shown here is derived from an EMBL/GenBank/DDBJ whole genome shotgun (WGS) entry which is preliminary data.</text>
</comment>
<sequence>MPQTPELTSTQNDMISNTKGTLPENKEEELKTKKRSSNWSPLEEEQLAKSWLHISEDPEASTNQTSEIFYKCVSSPFNSLNKGHECNADQMRIRGLAMNTSTLEFSAIYKNLSVNPPSGSSPSYWVAMSKDLYQANNKVASFKLDKAWEVSRNAPKWVQEGLNNRQDSVVQSIQSIVPTTPSESQDGKRQLTSSEPYLNSPF</sequence>
<dbReference type="AlphaFoldDB" id="A0A9Q3BJ32"/>
<name>A0A9Q3BJ32_9BASI</name>
<dbReference type="EMBL" id="AVOT02001243">
    <property type="protein sequence ID" value="MBW0466219.1"/>
    <property type="molecule type" value="Genomic_DNA"/>
</dbReference>
<reference evidence="2" key="1">
    <citation type="submission" date="2021-03" db="EMBL/GenBank/DDBJ databases">
        <title>Draft genome sequence of rust myrtle Austropuccinia psidii MF-1, a brazilian biotype.</title>
        <authorList>
            <person name="Quecine M.C."/>
            <person name="Pachon D.M.R."/>
            <person name="Bonatelli M.L."/>
            <person name="Correr F.H."/>
            <person name="Franceschini L.M."/>
            <person name="Leite T.F."/>
            <person name="Margarido G.R.A."/>
            <person name="Almeida C.A."/>
            <person name="Ferrarezi J.A."/>
            <person name="Labate C.A."/>
        </authorList>
    </citation>
    <scope>NUCLEOTIDE SEQUENCE</scope>
    <source>
        <strain evidence="2">MF-1</strain>
    </source>
</reference>
<evidence type="ECO:0000313" key="2">
    <source>
        <dbReference type="EMBL" id="MBW0466219.1"/>
    </source>
</evidence>
<accession>A0A9Q3BJ32</accession>
<feature type="region of interest" description="Disordered" evidence="1">
    <location>
        <begin position="1"/>
        <end position="43"/>
    </location>
</feature>
<gene>
    <name evidence="2" type="ORF">O181_005934</name>
</gene>